<dbReference type="GO" id="GO:0008013">
    <property type="term" value="F:beta-catenin binding"/>
    <property type="evidence" value="ECO:0007669"/>
    <property type="project" value="TreeGrafter"/>
</dbReference>
<dbReference type="GeneTree" id="ENSGT00940000160137"/>
<evidence type="ECO:0000256" key="7">
    <source>
        <dbReference type="ARBA" id="ARBA00022889"/>
    </source>
</evidence>
<dbReference type="GO" id="GO:0044331">
    <property type="term" value="P:cell-cell adhesion mediated by cadherin"/>
    <property type="evidence" value="ECO:0007669"/>
    <property type="project" value="TreeGrafter"/>
</dbReference>
<dbReference type="SMART" id="SM00112">
    <property type="entry name" value="CA"/>
    <property type="match status" value="1"/>
</dbReference>
<dbReference type="STRING" id="9785.ENSLAFP00000006896"/>
<dbReference type="eggNOG" id="KOG3594">
    <property type="taxonomic scope" value="Eukaryota"/>
</dbReference>
<protein>
    <recommendedName>
        <fullName evidence="14">Cadherin domain-containing protein</fullName>
    </recommendedName>
</protein>
<dbReference type="CDD" id="cd11304">
    <property type="entry name" value="Cadherin_repeat"/>
    <property type="match status" value="1"/>
</dbReference>
<keyword evidence="6 11" id="KW-0106">Calcium</keyword>
<evidence type="ECO:0000313" key="16">
    <source>
        <dbReference type="Proteomes" id="UP000007646"/>
    </source>
</evidence>
<dbReference type="GO" id="GO:0007156">
    <property type="term" value="P:homophilic cell adhesion via plasma membrane adhesion molecules"/>
    <property type="evidence" value="ECO:0007669"/>
    <property type="project" value="InterPro"/>
</dbReference>
<dbReference type="GO" id="GO:0000902">
    <property type="term" value="P:cell morphogenesis"/>
    <property type="evidence" value="ECO:0007669"/>
    <property type="project" value="TreeGrafter"/>
</dbReference>
<keyword evidence="2" id="KW-1003">Cell membrane</keyword>
<evidence type="ECO:0000256" key="2">
    <source>
        <dbReference type="ARBA" id="ARBA00022475"/>
    </source>
</evidence>
<evidence type="ECO:0000313" key="15">
    <source>
        <dbReference type="Ensembl" id="ENSLAFP00000006896.4"/>
    </source>
</evidence>
<sequence>VIQTISAVDRDESIEEHHFYFNLSVEDTMNSSFAIIDNQDNTAVILTNRNGFSLQEEPVFYMSILIADNGIPPLTSTNTLTIHVCDCDDYGSTQTCGNKKRMLPMGFRTEVVIAILICIMIIFGFIFLILGLTQRRKQTLFPEKGEDFRENIFRYDDEGGGEEDTEAYDIAELRSSTFMRERKTRKHATSELRSLYRQSLQVGPDSDIFRKFILEKLEEANSDPCAPPFDSLQTYAFEGTGSLAASLSSLGSGISDQTESYDYLNDLGPRFQRLACMFGSAMQSNN</sequence>
<dbReference type="Gene3D" id="4.10.900.10">
    <property type="entry name" value="TCF3-CBD (Catenin binding domain)"/>
    <property type="match status" value="1"/>
</dbReference>
<dbReference type="Proteomes" id="UP000007646">
    <property type="component" value="Unassembled WGS sequence"/>
</dbReference>
<dbReference type="GO" id="GO:0045296">
    <property type="term" value="F:cadherin binding"/>
    <property type="evidence" value="ECO:0007669"/>
    <property type="project" value="TreeGrafter"/>
</dbReference>
<comment type="function">
    <text evidence="12">Cadherins are calcium-dependent cell adhesion proteins.</text>
</comment>
<dbReference type="PANTHER" id="PTHR24027:SF323">
    <property type="entry name" value="CADHERIN-19"/>
    <property type="match status" value="1"/>
</dbReference>
<dbReference type="PROSITE" id="PS50268">
    <property type="entry name" value="CADHERIN_2"/>
    <property type="match status" value="1"/>
</dbReference>
<dbReference type="InterPro" id="IPR039808">
    <property type="entry name" value="Cadherin"/>
</dbReference>
<evidence type="ECO:0000256" key="3">
    <source>
        <dbReference type="ARBA" id="ARBA00022692"/>
    </source>
</evidence>
<evidence type="ECO:0000256" key="5">
    <source>
        <dbReference type="ARBA" id="ARBA00022737"/>
    </source>
</evidence>
<dbReference type="GO" id="GO:0007043">
    <property type="term" value="P:cell-cell junction assembly"/>
    <property type="evidence" value="ECO:0007669"/>
    <property type="project" value="TreeGrafter"/>
</dbReference>
<keyword evidence="9 13" id="KW-0472">Membrane</keyword>
<dbReference type="GO" id="GO:0016342">
    <property type="term" value="C:catenin complex"/>
    <property type="evidence" value="ECO:0007669"/>
    <property type="project" value="TreeGrafter"/>
</dbReference>
<dbReference type="OMA" id="MCENANA"/>
<keyword evidence="7" id="KW-0130">Cell adhesion</keyword>
<dbReference type="GO" id="GO:0005509">
    <property type="term" value="F:calcium ion binding"/>
    <property type="evidence" value="ECO:0007669"/>
    <property type="project" value="UniProtKB-UniRule"/>
</dbReference>
<reference evidence="15" key="3">
    <citation type="submission" date="2025-09" db="UniProtKB">
        <authorList>
            <consortium name="Ensembl"/>
        </authorList>
    </citation>
    <scope>IDENTIFICATION</scope>
    <source>
        <strain evidence="15">Isolate ISIS603380</strain>
    </source>
</reference>
<keyword evidence="3 13" id="KW-0812">Transmembrane</keyword>
<evidence type="ECO:0000256" key="4">
    <source>
        <dbReference type="ARBA" id="ARBA00022723"/>
    </source>
</evidence>
<dbReference type="InParanoid" id="G3T1F0"/>
<dbReference type="SUPFAM" id="SSF49313">
    <property type="entry name" value="Cadherin-like"/>
    <property type="match status" value="1"/>
</dbReference>
<dbReference type="HOGENOM" id="CLU_073237_0_0_1"/>
<dbReference type="GO" id="GO:0034332">
    <property type="term" value="P:adherens junction organization"/>
    <property type="evidence" value="ECO:0007669"/>
    <property type="project" value="TreeGrafter"/>
</dbReference>
<keyword evidence="5" id="KW-0677">Repeat</keyword>
<dbReference type="InterPro" id="IPR027397">
    <property type="entry name" value="Catenin-bd_sf"/>
</dbReference>
<reference evidence="15" key="2">
    <citation type="submission" date="2025-08" db="UniProtKB">
        <authorList>
            <consortium name="Ensembl"/>
        </authorList>
    </citation>
    <scope>IDENTIFICATION</scope>
    <source>
        <strain evidence="15">Isolate ISIS603380</strain>
    </source>
</reference>
<evidence type="ECO:0000256" key="6">
    <source>
        <dbReference type="ARBA" id="ARBA00022837"/>
    </source>
</evidence>
<dbReference type="GO" id="GO:0016339">
    <property type="term" value="P:calcium-dependent cell-cell adhesion via plasma membrane cell adhesion molecules"/>
    <property type="evidence" value="ECO:0007669"/>
    <property type="project" value="TreeGrafter"/>
</dbReference>
<dbReference type="Gene3D" id="2.60.40.60">
    <property type="entry name" value="Cadherins"/>
    <property type="match status" value="1"/>
</dbReference>
<keyword evidence="8 13" id="KW-1133">Transmembrane helix</keyword>
<keyword evidence="16" id="KW-1185">Reference proteome</keyword>
<evidence type="ECO:0000256" key="8">
    <source>
        <dbReference type="ARBA" id="ARBA00022989"/>
    </source>
</evidence>
<dbReference type="InterPro" id="IPR000233">
    <property type="entry name" value="Cadherin_Y-type_LIR"/>
</dbReference>
<feature type="domain" description="Cadherin" evidence="14">
    <location>
        <begin position="2"/>
        <end position="106"/>
    </location>
</feature>
<dbReference type="GO" id="GO:0016477">
    <property type="term" value="P:cell migration"/>
    <property type="evidence" value="ECO:0007669"/>
    <property type="project" value="TreeGrafter"/>
</dbReference>
<proteinExistence type="predicted"/>
<evidence type="ECO:0000256" key="13">
    <source>
        <dbReference type="SAM" id="Phobius"/>
    </source>
</evidence>
<dbReference type="Pfam" id="PF01049">
    <property type="entry name" value="CADH_Y-type_LIR"/>
    <property type="match status" value="1"/>
</dbReference>
<dbReference type="InterPro" id="IPR002126">
    <property type="entry name" value="Cadherin-like_dom"/>
</dbReference>
<accession>G3T1F0</accession>
<comment type="subcellular location">
    <subcellularLocation>
        <location evidence="1">Cell membrane</location>
        <topology evidence="1">Single-pass type I membrane protein</topology>
    </subcellularLocation>
</comment>
<feature type="transmembrane region" description="Helical" evidence="13">
    <location>
        <begin position="111"/>
        <end position="132"/>
    </location>
</feature>
<evidence type="ECO:0000256" key="9">
    <source>
        <dbReference type="ARBA" id="ARBA00023136"/>
    </source>
</evidence>
<dbReference type="GO" id="GO:0005912">
    <property type="term" value="C:adherens junction"/>
    <property type="evidence" value="ECO:0007669"/>
    <property type="project" value="TreeGrafter"/>
</dbReference>
<dbReference type="AlphaFoldDB" id="G3T1F0"/>
<dbReference type="FunFam" id="2.60.40.60:FF:000014">
    <property type="entry name" value="Cadherin 8"/>
    <property type="match status" value="1"/>
</dbReference>
<evidence type="ECO:0000256" key="11">
    <source>
        <dbReference type="PROSITE-ProRule" id="PRU00043"/>
    </source>
</evidence>
<evidence type="ECO:0000256" key="10">
    <source>
        <dbReference type="ARBA" id="ARBA00023180"/>
    </source>
</evidence>
<dbReference type="PANTHER" id="PTHR24027">
    <property type="entry name" value="CADHERIN-23"/>
    <property type="match status" value="1"/>
</dbReference>
<dbReference type="InterPro" id="IPR015919">
    <property type="entry name" value="Cadherin-like_sf"/>
</dbReference>
<evidence type="ECO:0000256" key="1">
    <source>
        <dbReference type="ARBA" id="ARBA00004251"/>
    </source>
</evidence>
<keyword evidence="10" id="KW-0325">Glycoprotein</keyword>
<organism evidence="15 16">
    <name type="scientific">Loxodonta africana</name>
    <name type="common">African elephant</name>
    <dbReference type="NCBI Taxonomy" id="9785"/>
    <lineage>
        <taxon>Eukaryota</taxon>
        <taxon>Metazoa</taxon>
        <taxon>Chordata</taxon>
        <taxon>Craniata</taxon>
        <taxon>Vertebrata</taxon>
        <taxon>Euteleostomi</taxon>
        <taxon>Mammalia</taxon>
        <taxon>Eutheria</taxon>
        <taxon>Afrotheria</taxon>
        <taxon>Proboscidea</taxon>
        <taxon>Elephantidae</taxon>
        <taxon>Loxodonta</taxon>
    </lineage>
</organism>
<keyword evidence="4" id="KW-0479">Metal-binding</keyword>
<evidence type="ECO:0000259" key="14">
    <source>
        <dbReference type="PROSITE" id="PS50268"/>
    </source>
</evidence>
<name>G3T1F0_LOXAF</name>
<dbReference type="FunFam" id="4.10.900.10:FF:000001">
    <property type="entry name" value="Cadherin 2"/>
    <property type="match status" value="1"/>
</dbReference>
<reference evidence="15 16" key="1">
    <citation type="submission" date="2009-06" db="EMBL/GenBank/DDBJ databases">
        <title>The Genome Sequence of Loxodonta africana (African elephant).</title>
        <authorList>
            <person name="Di Palma F."/>
            <person name="Heiman D."/>
            <person name="Young S."/>
            <person name="Johnson J."/>
            <person name="Lander E.S."/>
            <person name="Lindblad-Toh K."/>
        </authorList>
    </citation>
    <scope>NUCLEOTIDE SEQUENCE [LARGE SCALE GENOMIC DNA]</scope>
    <source>
        <strain evidence="15 16">Isolate ISIS603380</strain>
    </source>
</reference>
<evidence type="ECO:0000256" key="12">
    <source>
        <dbReference type="RuleBase" id="RU004357"/>
    </source>
</evidence>
<dbReference type="Ensembl" id="ENSLAFT00000008219.4">
    <property type="protein sequence ID" value="ENSLAFP00000006896.4"/>
    <property type="gene ID" value="ENSLAFG00000008219.4"/>
</dbReference>